<comment type="caution">
    <text evidence="4">The sequence shown here is derived from an EMBL/GenBank/DDBJ whole genome shotgun (WGS) entry which is preliminary data.</text>
</comment>
<dbReference type="EMBL" id="RQEP01000019">
    <property type="protein sequence ID" value="TGJ99759.1"/>
    <property type="molecule type" value="Genomic_DNA"/>
</dbReference>
<keyword evidence="1" id="KW-0175">Coiled coil</keyword>
<evidence type="ECO:0000259" key="3">
    <source>
        <dbReference type="PROSITE" id="PS50113"/>
    </source>
</evidence>
<dbReference type="InterPro" id="IPR035965">
    <property type="entry name" value="PAS-like_dom_sf"/>
</dbReference>
<accession>A0A4R9FNX3</accession>
<dbReference type="InterPro" id="IPR000700">
    <property type="entry name" value="PAS-assoc_C"/>
</dbReference>
<sequence length="595" mass="68592">MLERIGHDCAFTSSQIWLKDRATENFRLKTRWQKEGTFASDNSSQENQNIGPKNYKDLTELFSQKNWKLNNELDQNSPIVSGLSFTALSFLSIPILVQEELNGYILFFSDQKKEIAEPYHAVFDLISSHLGSLLIERQGQHDIRESEERMRGVLENMPIMFFSVDENFQTISWNHECEKVLGYLAQEVIGNPSFSFQDLFYPLKSPSKMSLDSKVLDVDFKNLELNLISKDGKSKLVSLSNVSSGFPKYGSKKWFVGVDITRTKEIEIELKSSLKELSDFQTALNAVSIVAITDKQGKIIYVNQNFCDISGYSRDELLGQNHRIINSGYHPKEFFHDLWKTISKGKIWKGEIKNRAKDGKFYWVDTTISPVLDENEKPYQYLAIRNNITERKETEEKARHAENNLKTLQDRMSPHFLFNTLSIIHSYLQTNPDLADSAILMLADNYRFLTDQATKQLVPFDIEWEFTENYLQLLKLRFSDFLEVEVEKKGDFRNCQIPPLTLQPLVENSYIHGIRDKKGKGKIILNASVEGSKTQIIIRDNGNGLKTQNVYSRTIANIAERLKFYLYESEVKIENHPEGGAIVTIRFDYSPKLNS</sequence>
<protein>
    <submittedName>
        <fullName evidence="4">PAS domain S-box protein</fullName>
    </submittedName>
</protein>
<dbReference type="Gene3D" id="3.30.565.10">
    <property type="entry name" value="Histidine kinase-like ATPase, C-terminal domain"/>
    <property type="match status" value="1"/>
</dbReference>
<dbReference type="SMART" id="SM00086">
    <property type="entry name" value="PAC"/>
    <property type="match status" value="1"/>
</dbReference>
<dbReference type="GO" id="GO:0000155">
    <property type="term" value="F:phosphorelay sensor kinase activity"/>
    <property type="evidence" value="ECO:0007669"/>
    <property type="project" value="InterPro"/>
</dbReference>
<dbReference type="InterPro" id="IPR036890">
    <property type="entry name" value="HATPase_C_sf"/>
</dbReference>
<dbReference type="Pfam" id="PF13426">
    <property type="entry name" value="PAS_9"/>
    <property type="match status" value="1"/>
</dbReference>
<feature type="domain" description="PAS" evidence="2">
    <location>
        <begin position="146"/>
        <end position="202"/>
    </location>
</feature>
<dbReference type="GO" id="GO:0006355">
    <property type="term" value="P:regulation of DNA-templated transcription"/>
    <property type="evidence" value="ECO:0007669"/>
    <property type="project" value="InterPro"/>
</dbReference>
<dbReference type="PROSITE" id="PS50112">
    <property type="entry name" value="PAS"/>
    <property type="match status" value="2"/>
</dbReference>
<feature type="domain" description="PAS" evidence="2">
    <location>
        <begin position="276"/>
        <end position="333"/>
    </location>
</feature>
<dbReference type="CDD" id="cd00130">
    <property type="entry name" value="PAS"/>
    <property type="match status" value="2"/>
</dbReference>
<dbReference type="PROSITE" id="PS50113">
    <property type="entry name" value="PAC"/>
    <property type="match status" value="1"/>
</dbReference>
<evidence type="ECO:0000259" key="2">
    <source>
        <dbReference type="PROSITE" id="PS50112"/>
    </source>
</evidence>
<feature type="domain" description="PAC" evidence="3">
    <location>
        <begin position="348"/>
        <end position="400"/>
    </location>
</feature>
<dbReference type="InterPro" id="IPR000014">
    <property type="entry name" value="PAS"/>
</dbReference>
<proteinExistence type="predicted"/>
<gene>
    <name evidence="4" type="ORF">EHO59_16495</name>
</gene>
<dbReference type="Pfam" id="PF06580">
    <property type="entry name" value="His_kinase"/>
    <property type="match status" value="1"/>
</dbReference>
<dbReference type="NCBIfam" id="TIGR00229">
    <property type="entry name" value="sensory_box"/>
    <property type="match status" value="2"/>
</dbReference>
<reference evidence="4" key="1">
    <citation type="journal article" date="2019" name="PLoS Negl. Trop. Dis.">
        <title>Revisiting the worldwide diversity of Leptospira species in the environment.</title>
        <authorList>
            <person name="Vincent A.T."/>
            <person name="Schiettekatte O."/>
            <person name="Bourhy P."/>
            <person name="Veyrier F.J."/>
            <person name="Picardeau M."/>
        </authorList>
    </citation>
    <scope>NUCLEOTIDE SEQUENCE [LARGE SCALE GENOMIC DNA]</scope>
    <source>
        <strain evidence="4">SSS9</strain>
    </source>
</reference>
<dbReference type="InterPro" id="IPR050640">
    <property type="entry name" value="Bact_2-comp_sensor_kinase"/>
</dbReference>
<dbReference type="SMART" id="SM00091">
    <property type="entry name" value="PAS"/>
    <property type="match status" value="2"/>
</dbReference>
<dbReference type="InterPro" id="IPR001610">
    <property type="entry name" value="PAC"/>
</dbReference>
<dbReference type="PANTHER" id="PTHR34220:SF7">
    <property type="entry name" value="SENSOR HISTIDINE KINASE YPDA"/>
    <property type="match status" value="1"/>
</dbReference>
<dbReference type="SUPFAM" id="SSF55874">
    <property type="entry name" value="ATPase domain of HSP90 chaperone/DNA topoisomerase II/histidine kinase"/>
    <property type="match status" value="1"/>
</dbReference>
<dbReference type="AlphaFoldDB" id="A0A4R9FNX3"/>
<dbReference type="PANTHER" id="PTHR34220">
    <property type="entry name" value="SENSOR HISTIDINE KINASE YPDA"/>
    <property type="match status" value="1"/>
</dbReference>
<feature type="coiled-coil region" evidence="1">
    <location>
        <begin position="384"/>
        <end position="411"/>
    </location>
</feature>
<evidence type="ECO:0000256" key="1">
    <source>
        <dbReference type="SAM" id="Coils"/>
    </source>
</evidence>
<name>A0A4R9FNX3_9LEPT</name>
<dbReference type="SUPFAM" id="SSF55785">
    <property type="entry name" value="PYP-like sensor domain (PAS domain)"/>
    <property type="match status" value="2"/>
</dbReference>
<organism evidence="4 5">
    <name type="scientific">Leptospira semungkisensis</name>
    <dbReference type="NCBI Taxonomy" id="2484985"/>
    <lineage>
        <taxon>Bacteria</taxon>
        <taxon>Pseudomonadati</taxon>
        <taxon>Spirochaetota</taxon>
        <taxon>Spirochaetia</taxon>
        <taxon>Leptospirales</taxon>
        <taxon>Leptospiraceae</taxon>
        <taxon>Leptospira</taxon>
    </lineage>
</organism>
<dbReference type="InterPro" id="IPR013767">
    <property type="entry name" value="PAS_fold"/>
</dbReference>
<dbReference type="OrthoDB" id="9809348at2"/>
<keyword evidence="5" id="KW-1185">Reference proteome</keyword>
<dbReference type="GO" id="GO:0016020">
    <property type="term" value="C:membrane"/>
    <property type="evidence" value="ECO:0007669"/>
    <property type="project" value="InterPro"/>
</dbReference>
<dbReference type="Gene3D" id="3.30.450.20">
    <property type="entry name" value="PAS domain"/>
    <property type="match status" value="2"/>
</dbReference>
<dbReference type="Pfam" id="PF00989">
    <property type="entry name" value="PAS"/>
    <property type="match status" value="1"/>
</dbReference>
<evidence type="ECO:0000313" key="5">
    <source>
        <dbReference type="Proteomes" id="UP000297453"/>
    </source>
</evidence>
<evidence type="ECO:0000313" key="4">
    <source>
        <dbReference type="EMBL" id="TGJ99759.1"/>
    </source>
</evidence>
<dbReference type="Proteomes" id="UP000297453">
    <property type="component" value="Unassembled WGS sequence"/>
</dbReference>
<dbReference type="InterPro" id="IPR010559">
    <property type="entry name" value="Sig_transdc_His_kin_internal"/>
</dbReference>